<organism evidence="2">
    <name type="scientific">Zea mays</name>
    <name type="common">Maize</name>
    <dbReference type="NCBI Taxonomy" id="4577"/>
    <lineage>
        <taxon>Eukaryota</taxon>
        <taxon>Viridiplantae</taxon>
        <taxon>Streptophyta</taxon>
        <taxon>Embryophyta</taxon>
        <taxon>Tracheophyta</taxon>
        <taxon>Spermatophyta</taxon>
        <taxon>Magnoliopsida</taxon>
        <taxon>Liliopsida</taxon>
        <taxon>Poales</taxon>
        <taxon>Poaceae</taxon>
        <taxon>PACMAD clade</taxon>
        <taxon>Panicoideae</taxon>
        <taxon>Andropogonodae</taxon>
        <taxon>Andropogoneae</taxon>
        <taxon>Tripsacinae</taxon>
        <taxon>Zea</taxon>
    </lineage>
</organism>
<name>A0A1D6LEL3_MAIZE</name>
<accession>A0A1D6LEL3</accession>
<dbReference type="InParanoid" id="A0A1D6LEL3"/>
<evidence type="ECO:0000256" key="1">
    <source>
        <dbReference type="SAM" id="MobiDB-lite"/>
    </source>
</evidence>
<gene>
    <name evidence="2" type="ORF">ZEAMMB73_Zm00001d035118</name>
</gene>
<feature type="region of interest" description="Disordered" evidence="1">
    <location>
        <begin position="55"/>
        <end position="82"/>
    </location>
</feature>
<evidence type="ECO:0000313" key="2">
    <source>
        <dbReference type="EMBL" id="AQK78387.1"/>
    </source>
</evidence>
<dbReference type="AlphaFoldDB" id="A0A1D6LEL3"/>
<protein>
    <submittedName>
        <fullName evidence="2">Uncharacterized protein</fullName>
    </submittedName>
</protein>
<reference evidence="2" key="1">
    <citation type="submission" date="2015-12" db="EMBL/GenBank/DDBJ databases">
        <title>Update maize B73 reference genome by single molecule sequencing technologies.</title>
        <authorList>
            <consortium name="Maize Genome Sequencing Project"/>
            <person name="Ware D."/>
        </authorList>
    </citation>
    <scope>NUCLEOTIDE SEQUENCE</scope>
    <source>
        <tissue evidence="2">Seedling</tissue>
    </source>
</reference>
<feature type="compositionally biased region" description="Low complexity" evidence="1">
    <location>
        <begin position="72"/>
        <end position="82"/>
    </location>
</feature>
<sequence length="82" mass="8337">MPVQSMCGLFSTLMQETVGAGDAECVTTQSSTTRKRSCSSPGKSIAKKLFVADDEEGSISQSSGGGVGGSRSGCLSSDYCNS</sequence>
<dbReference type="EMBL" id="CM000782">
    <property type="protein sequence ID" value="AQK78387.1"/>
    <property type="molecule type" value="Genomic_DNA"/>
</dbReference>
<proteinExistence type="predicted"/>